<organism evidence="1 2">
    <name type="scientific">Rhizoctonia solani</name>
    <dbReference type="NCBI Taxonomy" id="456999"/>
    <lineage>
        <taxon>Eukaryota</taxon>
        <taxon>Fungi</taxon>
        <taxon>Dikarya</taxon>
        <taxon>Basidiomycota</taxon>
        <taxon>Agaricomycotina</taxon>
        <taxon>Agaricomycetes</taxon>
        <taxon>Cantharellales</taxon>
        <taxon>Ceratobasidiaceae</taxon>
        <taxon>Rhizoctonia</taxon>
    </lineage>
</organism>
<dbReference type="AlphaFoldDB" id="A0A8H2X2Q2"/>
<reference evidence="1" key="1">
    <citation type="submission" date="2021-01" db="EMBL/GenBank/DDBJ databases">
        <authorList>
            <person name="Kaushik A."/>
        </authorList>
    </citation>
    <scope>NUCLEOTIDE SEQUENCE</scope>
    <source>
        <strain evidence="1">AG1-1C</strain>
    </source>
</reference>
<sequence>MSDLLRLRILTGYVLRPLLRQLVSAGRLSFPSTNRLIASSPRTQSRFILDFRSDKGRADVQNWYKYQGCNTRFTLLEYRKDIHGRVRHEFIVVWLDGATLCRFDRRARDEERSYALRDEGVPAEDSVHVLSSFETEYIELMSRTEVLLSIELPQGEDLCFILAVCEGIQTHAKAAAYNLMRYNCYFFSWMIVAAVARRTYNWESVVLSRQGWDDIIRASLTIGQHNETKFTPSQHPGVRLQFGRIAFKLNTRPQRNDNSLINASHGTTAIDTFRDALISRFSESHGTIERVLPKLLLRFQLGCVLKKELCRIQSSSFFLARCTVAENRIRDKWPFDIGFAYRYNLKALKRASLCAAKIFSTNANAEDKSTKDLLRELESAWKHALRAFMTPGFKLQPIWSFDDDDDEDGDFVFISTKEATDWEDGSRMIMKEWESAWDECDTLVVQYAETTTSTIMDMILERLTDVPPEQLKFGDNSKRPLGSDQFKTPSLQEFIRIRMQEHFEMVDIFGFGSFQELIATAEEAMCEIWEATVNIAELGHYQTR</sequence>
<dbReference type="Proteomes" id="UP000663846">
    <property type="component" value="Unassembled WGS sequence"/>
</dbReference>
<proteinExistence type="predicted"/>
<evidence type="ECO:0000313" key="1">
    <source>
        <dbReference type="EMBL" id="CAE6415623.1"/>
    </source>
</evidence>
<protein>
    <submittedName>
        <fullName evidence="1">Uncharacterized protein</fullName>
    </submittedName>
</protein>
<comment type="caution">
    <text evidence="1">The sequence shown here is derived from an EMBL/GenBank/DDBJ whole genome shotgun (WGS) entry which is preliminary data.</text>
</comment>
<accession>A0A8H2X2Q2</accession>
<gene>
    <name evidence="1" type="ORF">RDB_LOCUS76129</name>
</gene>
<evidence type="ECO:0000313" key="2">
    <source>
        <dbReference type="Proteomes" id="UP000663846"/>
    </source>
</evidence>
<dbReference type="EMBL" id="CAJMWS010000316">
    <property type="protein sequence ID" value="CAE6415623.1"/>
    <property type="molecule type" value="Genomic_DNA"/>
</dbReference>
<name>A0A8H2X2Q2_9AGAM</name>